<evidence type="ECO:0000256" key="9">
    <source>
        <dbReference type="ARBA" id="ARBA00023136"/>
    </source>
</evidence>
<dbReference type="GO" id="GO:0005886">
    <property type="term" value="C:plasma membrane"/>
    <property type="evidence" value="ECO:0007669"/>
    <property type="project" value="UniProtKB-SubCell"/>
</dbReference>
<accession>A0A4Y4DZP9</accession>
<dbReference type="InterPro" id="IPR025202">
    <property type="entry name" value="PLD-like_dom"/>
</dbReference>
<proteinExistence type="predicted"/>
<evidence type="ECO:0000256" key="2">
    <source>
        <dbReference type="ARBA" id="ARBA00022475"/>
    </source>
</evidence>
<dbReference type="Gene3D" id="3.30.870.10">
    <property type="entry name" value="Endonuclease Chain A"/>
    <property type="match status" value="2"/>
</dbReference>
<dbReference type="PANTHER" id="PTHR21248:SF22">
    <property type="entry name" value="PHOSPHOLIPASE D"/>
    <property type="match status" value="1"/>
</dbReference>
<feature type="transmembrane region" description="Helical" evidence="13">
    <location>
        <begin position="6"/>
        <end position="28"/>
    </location>
</feature>
<keyword evidence="4" id="KW-0808">Transferase</keyword>
<protein>
    <recommendedName>
        <fullName evidence="12">Cardiolipin synthase</fullName>
        <ecNumber evidence="12">2.7.8.-</ecNumber>
    </recommendedName>
</protein>
<keyword evidence="11" id="KW-1208">Phospholipid metabolism</keyword>
<dbReference type="InterPro" id="IPR022924">
    <property type="entry name" value="Cardiolipin_synthase"/>
</dbReference>
<evidence type="ECO:0000313" key="16">
    <source>
        <dbReference type="Proteomes" id="UP000316612"/>
    </source>
</evidence>
<comment type="caution">
    <text evidence="15">The sequence shown here is derived from an EMBL/GenBank/DDBJ whole genome shotgun (WGS) entry which is preliminary data.</text>
</comment>
<sequence>MSATEIWSWVLIGLQIIIGLAATVAISLRRKPSTAIAWIMAIVLIPYVGFMAFLLIGFGRLPRKRRDKQKAVNDFMHNTSGLEVYKSKVDEPEWLKPVVAMNDKLGALPMVHSNSAYLIQGYEESLETMVEEIDKAENFVHIEFYIFVKDQTTAPFFDALARAVQRGVAVRVLFDHVATLRLPNRRETMDALDDMGADWHHMLPLKPWKGQWQRPDLRNHRKLLVVDGKIGFMGSQNLIDSTYLKPGNIKRGLHWKELMVRLEGSIVAELDAVFLTDWYSETDEIPHDDAYQALTPIAERLPAEQYDPRTVFGLDAQVIPSGPSFENDNNLKLFVALIHNARHRVSITSPYFVPDEATLQAIITAASRGLEVELFVSEVADQAMVYHAQRSYYEALLDAGVMIYQYPEPTVLHSKHFSIDDEIAVIGSSNMDIRSFSLNMEVSMLVRGREFVDQMRQVEDAYRSISKPIDPEQWKSRPLKGKILDALARLTSGLQ</sequence>
<evidence type="ECO:0000313" key="15">
    <source>
        <dbReference type="EMBL" id="GED07821.1"/>
    </source>
</evidence>
<dbReference type="GO" id="GO:0032049">
    <property type="term" value="P:cardiolipin biosynthetic process"/>
    <property type="evidence" value="ECO:0007669"/>
    <property type="project" value="UniProtKB-UniRule"/>
</dbReference>
<keyword evidence="3" id="KW-0444">Lipid biosynthesis</keyword>
<reference evidence="15 16" key="1">
    <citation type="submission" date="2019-06" db="EMBL/GenBank/DDBJ databases">
        <title>Whole genome shotgun sequence of Glutamicibacter uratoxydans NBRC 15515.</title>
        <authorList>
            <person name="Hosoyama A."/>
            <person name="Uohara A."/>
            <person name="Ohji S."/>
            <person name="Ichikawa N."/>
        </authorList>
    </citation>
    <scope>NUCLEOTIDE SEQUENCE [LARGE SCALE GENOMIC DNA]</scope>
    <source>
        <strain evidence="15 16">NBRC 15515</strain>
    </source>
</reference>
<evidence type="ECO:0000256" key="5">
    <source>
        <dbReference type="ARBA" id="ARBA00022692"/>
    </source>
</evidence>
<keyword evidence="9 13" id="KW-0472">Membrane</keyword>
<keyword evidence="16" id="KW-1185">Reference proteome</keyword>
<dbReference type="SMART" id="SM00155">
    <property type="entry name" value="PLDc"/>
    <property type="match status" value="2"/>
</dbReference>
<evidence type="ECO:0000256" key="1">
    <source>
        <dbReference type="ARBA" id="ARBA00004651"/>
    </source>
</evidence>
<keyword evidence="6" id="KW-0677">Repeat</keyword>
<dbReference type="CDD" id="cd09158">
    <property type="entry name" value="PLDc_EcCLS_like_2"/>
    <property type="match status" value="1"/>
</dbReference>
<comment type="subcellular location">
    <subcellularLocation>
        <location evidence="1">Cell membrane</location>
        <topology evidence="1">Multi-pass membrane protein</topology>
    </subcellularLocation>
</comment>
<dbReference type="RefSeq" id="WP_246055583.1">
    <property type="nucleotide sequence ID" value="NZ_BAAAJL010000007.1"/>
</dbReference>
<keyword evidence="5 13" id="KW-0812">Transmembrane</keyword>
<evidence type="ECO:0000256" key="6">
    <source>
        <dbReference type="ARBA" id="ARBA00022737"/>
    </source>
</evidence>
<feature type="domain" description="PLD phosphodiesterase" evidence="14">
    <location>
        <begin position="408"/>
        <end position="435"/>
    </location>
</feature>
<evidence type="ECO:0000256" key="4">
    <source>
        <dbReference type="ARBA" id="ARBA00022679"/>
    </source>
</evidence>
<dbReference type="AlphaFoldDB" id="A0A4Y4DZP9"/>
<dbReference type="InterPro" id="IPR001736">
    <property type="entry name" value="PLipase_D/transphosphatidylase"/>
</dbReference>
<gene>
    <name evidence="15" type="ORF">AUR04nite_33530</name>
</gene>
<dbReference type="Pfam" id="PF13396">
    <property type="entry name" value="PLDc_N"/>
    <property type="match status" value="1"/>
</dbReference>
<evidence type="ECO:0000256" key="7">
    <source>
        <dbReference type="ARBA" id="ARBA00022989"/>
    </source>
</evidence>
<feature type="domain" description="PLD phosphodiesterase" evidence="14">
    <location>
        <begin position="215"/>
        <end position="242"/>
    </location>
</feature>
<evidence type="ECO:0000259" key="14">
    <source>
        <dbReference type="PROSITE" id="PS50035"/>
    </source>
</evidence>
<evidence type="ECO:0000256" key="13">
    <source>
        <dbReference type="SAM" id="Phobius"/>
    </source>
</evidence>
<keyword evidence="8" id="KW-0443">Lipid metabolism</keyword>
<dbReference type="PANTHER" id="PTHR21248">
    <property type="entry name" value="CARDIOLIPIN SYNTHASE"/>
    <property type="match status" value="1"/>
</dbReference>
<feature type="transmembrane region" description="Helical" evidence="13">
    <location>
        <begin position="35"/>
        <end position="58"/>
    </location>
</feature>
<evidence type="ECO:0000256" key="12">
    <source>
        <dbReference type="NCBIfam" id="TIGR04265"/>
    </source>
</evidence>
<dbReference type="NCBIfam" id="TIGR04265">
    <property type="entry name" value="bac_cardiolipin"/>
    <property type="match status" value="1"/>
</dbReference>
<dbReference type="InterPro" id="IPR027379">
    <property type="entry name" value="CLS_N"/>
</dbReference>
<dbReference type="Proteomes" id="UP000316612">
    <property type="component" value="Unassembled WGS sequence"/>
</dbReference>
<evidence type="ECO:0000256" key="11">
    <source>
        <dbReference type="ARBA" id="ARBA00023264"/>
    </source>
</evidence>
<dbReference type="EMBL" id="BJNY01000028">
    <property type="protein sequence ID" value="GED07821.1"/>
    <property type="molecule type" value="Genomic_DNA"/>
</dbReference>
<dbReference type="Pfam" id="PF13091">
    <property type="entry name" value="PLDc_2"/>
    <property type="match status" value="2"/>
</dbReference>
<evidence type="ECO:0000256" key="3">
    <source>
        <dbReference type="ARBA" id="ARBA00022516"/>
    </source>
</evidence>
<organism evidence="15 16">
    <name type="scientific">Glutamicibacter uratoxydans</name>
    <name type="common">Arthrobacter uratoxydans</name>
    <dbReference type="NCBI Taxonomy" id="43667"/>
    <lineage>
        <taxon>Bacteria</taxon>
        <taxon>Bacillati</taxon>
        <taxon>Actinomycetota</taxon>
        <taxon>Actinomycetes</taxon>
        <taxon>Micrococcales</taxon>
        <taxon>Micrococcaceae</taxon>
        <taxon>Glutamicibacter</taxon>
    </lineage>
</organism>
<evidence type="ECO:0000256" key="8">
    <source>
        <dbReference type="ARBA" id="ARBA00023098"/>
    </source>
</evidence>
<dbReference type="GO" id="GO:0008808">
    <property type="term" value="F:cardiolipin synthase activity"/>
    <property type="evidence" value="ECO:0007669"/>
    <property type="project" value="UniProtKB-UniRule"/>
</dbReference>
<dbReference type="EC" id="2.7.8.-" evidence="12"/>
<dbReference type="PROSITE" id="PS50035">
    <property type="entry name" value="PLD"/>
    <property type="match status" value="2"/>
</dbReference>
<keyword evidence="10" id="KW-0594">Phospholipid biosynthesis</keyword>
<dbReference type="SUPFAM" id="SSF56024">
    <property type="entry name" value="Phospholipase D/nuclease"/>
    <property type="match status" value="2"/>
</dbReference>
<name>A0A4Y4DZP9_GLUUR</name>
<keyword evidence="7 13" id="KW-1133">Transmembrane helix</keyword>
<keyword evidence="2" id="KW-1003">Cell membrane</keyword>
<evidence type="ECO:0000256" key="10">
    <source>
        <dbReference type="ARBA" id="ARBA00023209"/>
    </source>
</evidence>